<dbReference type="Pfam" id="PF01321">
    <property type="entry name" value="Creatinase_N"/>
    <property type="match status" value="1"/>
</dbReference>
<reference evidence="5" key="1">
    <citation type="submission" date="2023-07" db="EMBL/GenBank/DDBJ databases">
        <title>30 novel species of actinomycetes from the DSMZ collection.</title>
        <authorList>
            <person name="Nouioui I."/>
        </authorList>
    </citation>
    <scope>NUCLEOTIDE SEQUENCE [LARGE SCALE GENOMIC DNA]</scope>
    <source>
        <strain evidence="5">DSM 41635</strain>
    </source>
</reference>
<keyword evidence="4" id="KW-0645">Protease</keyword>
<dbReference type="Gene3D" id="3.40.350.10">
    <property type="entry name" value="Creatinase/prolidase N-terminal domain"/>
    <property type="match status" value="1"/>
</dbReference>
<sequence>MSEVYAGRRTRLRECCNAGGSAAALVSRPANVRYLAGAAPEGAVLLLGRTEDLLVCVGPPDDRSPQSRPDEALRVHIVPGLGSGGGGRSRTGGSGSDAAVAAAGLAVTQGADSLALEEHHLTVTRHHAIRDTAPRLRLTGIGCAVEQLRVVKDEEEISCLRIGAEIADQALGELLESILVGRTERHLALELERRLVDHGADGPAFPTSVATGPHAGRPGHRPTDRRVEEGDFLSVCLGATYRGYRCEIGRTFVIGTAPADWQIELYDLVFSAQRAGRESLVPGAACRDVDRAARQVLDSAGYAEALPELTGHGVGLEIDEDPQLTPAAMGKLDACVPVTVEPGVHLPGRGGVRIDDTLVVRPEADGGPELLTITTKELLAL</sequence>
<dbReference type="InterPro" id="IPR036005">
    <property type="entry name" value="Creatinase/aminopeptidase-like"/>
</dbReference>
<organism evidence="4 5">
    <name type="scientific">Streptomyces edwardsiae</name>
    <dbReference type="NCBI Taxonomy" id="3075527"/>
    <lineage>
        <taxon>Bacteria</taxon>
        <taxon>Bacillati</taxon>
        <taxon>Actinomycetota</taxon>
        <taxon>Actinomycetes</taxon>
        <taxon>Kitasatosporales</taxon>
        <taxon>Streptomycetaceae</taxon>
        <taxon>Streptomyces</taxon>
    </lineage>
</organism>
<evidence type="ECO:0000313" key="5">
    <source>
        <dbReference type="Proteomes" id="UP001180503"/>
    </source>
</evidence>
<keyword evidence="4" id="KW-0378">Hydrolase</keyword>
<dbReference type="InterPro" id="IPR000994">
    <property type="entry name" value="Pept_M24"/>
</dbReference>
<proteinExistence type="predicted"/>
<protein>
    <submittedName>
        <fullName evidence="4">Aminopeptidase P family protein</fullName>
        <ecNumber evidence="4">3.4.-.-</ecNumber>
    </submittedName>
</protein>
<evidence type="ECO:0000313" key="4">
    <source>
        <dbReference type="EMBL" id="MDT0404481.1"/>
    </source>
</evidence>
<keyword evidence="4" id="KW-0031">Aminopeptidase</keyword>
<evidence type="ECO:0000256" key="1">
    <source>
        <dbReference type="SAM" id="MobiDB-lite"/>
    </source>
</evidence>
<dbReference type="EMBL" id="JAVRFB010000017">
    <property type="protein sequence ID" value="MDT0404481.1"/>
    <property type="molecule type" value="Genomic_DNA"/>
</dbReference>
<dbReference type="SUPFAM" id="SSF53092">
    <property type="entry name" value="Creatinase/prolidase N-terminal domain"/>
    <property type="match status" value="1"/>
</dbReference>
<accession>A0ABU2QJ76</accession>
<feature type="domain" description="Peptidase M24" evidence="2">
    <location>
        <begin position="159"/>
        <end position="361"/>
    </location>
</feature>
<evidence type="ECO:0000259" key="2">
    <source>
        <dbReference type="Pfam" id="PF00557"/>
    </source>
</evidence>
<dbReference type="InterPro" id="IPR029149">
    <property type="entry name" value="Creatin/AminoP/Spt16_N"/>
</dbReference>
<dbReference type="RefSeq" id="WP_030221615.1">
    <property type="nucleotide sequence ID" value="NZ_JAVRFB010000017.1"/>
</dbReference>
<feature type="domain" description="Creatinase N-terminal" evidence="3">
    <location>
        <begin position="8"/>
        <end position="151"/>
    </location>
</feature>
<gene>
    <name evidence="4" type="ORF">RM528_21800</name>
</gene>
<evidence type="ECO:0000259" key="3">
    <source>
        <dbReference type="Pfam" id="PF01321"/>
    </source>
</evidence>
<dbReference type="Gene3D" id="3.90.230.10">
    <property type="entry name" value="Creatinase/methionine aminopeptidase superfamily"/>
    <property type="match status" value="1"/>
</dbReference>
<dbReference type="InterPro" id="IPR050659">
    <property type="entry name" value="Peptidase_M24B"/>
</dbReference>
<dbReference type="GO" id="GO:0004177">
    <property type="term" value="F:aminopeptidase activity"/>
    <property type="evidence" value="ECO:0007669"/>
    <property type="project" value="UniProtKB-KW"/>
</dbReference>
<feature type="region of interest" description="Disordered" evidence="1">
    <location>
        <begin position="204"/>
        <end position="225"/>
    </location>
</feature>
<dbReference type="Proteomes" id="UP001180503">
    <property type="component" value="Unassembled WGS sequence"/>
</dbReference>
<dbReference type="EC" id="3.4.-.-" evidence="4"/>
<dbReference type="PANTHER" id="PTHR46112">
    <property type="entry name" value="AMINOPEPTIDASE"/>
    <property type="match status" value="1"/>
</dbReference>
<name>A0ABU2QJ76_9ACTN</name>
<dbReference type="Pfam" id="PF00557">
    <property type="entry name" value="Peptidase_M24"/>
    <property type="match status" value="1"/>
</dbReference>
<dbReference type="PANTHER" id="PTHR46112:SF8">
    <property type="entry name" value="CYTOPLASMIC PEPTIDASE PEPQ-RELATED"/>
    <property type="match status" value="1"/>
</dbReference>
<dbReference type="InterPro" id="IPR000587">
    <property type="entry name" value="Creatinase_N"/>
</dbReference>
<comment type="caution">
    <text evidence="4">The sequence shown here is derived from an EMBL/GenBank/DDBJ whole genome shotgun (WGS) entry which is preliminary data.</text>
</comment>
<dbReference type="SUPFAM" id="SSF55920">
    <property type="entry name" value="Creatinase/aminopeptidase"/>
    <property type="match status" value="1"/>
</dbReference>
<dbReference type="CDD" id="cd01092">
    <property type="entry name" value="APP-like"/>
    <property type="match status" value="1"/>
</dbReference>